<evidence type="ECO:0000256" key="3">
    <source>
        <dbReference type="ARBA" id="ARBA00022898"/>
    </source>
</evidence>
<evidence type="ECO:0000256" key="1">
    <source>
        <dbReference type="ARBA" id="ARBA00001933"/>
    </source>
</evidence>
<evidence type="ECO:0000256" key="2">
    <source>
        <dbReference type="ARBA" id="ARBA00009236"/>
    </source>
</evidence>
<dbReference type="CDD" id="cd06451">
    <property type="entry name" value="AGAT_like"/>
    <property type="match status" value="1"/>
</dbReference>
<evidence type="ECO:0000259" key="4">
    <source>
        <dbReference type="Pfam" id="PF00266"/>
    </source>
</evidence>
<dbReference type="Proteomes" id="UP001596053">
    <property type="component" value="Unassembled WGS sequence"/>
</dbReference>
<dbReference type="InterPro" id="IPR015422">
    <property type="entry name" value="PyrdxlP-dep_Trfase_small"/>
</dbReference>
<feature type="domain" description="Aminotransferase class V" evidence="4">
    <location>
        <begin position="30"/>
        <end position="330"/>
    </location>
</feature>
<dbReference type="InterPro" id="IPR024169">
    <property type="entry name" value="SP_NH2Trfase/AEP_transaminase"/>
</dbReference>
<keyword evidence="5" id="KW-0032">Aminotransferase</keyword>
<dbReference type="GO" id="GO:0008483">
    <property type="term" value="F:transaminase activity"/>
    <property type="evidence" value="ECO:0007669"/>
    <property type="project" value="UniProtKB-KW"/>
</dbReference>
<accession>A0ABW0IXS6</accession>
<sequence>MQGRHFLHIPGPSPIPDRILRAIAMPIIDHRSAEFAALGKTVLEGSKAVFKTKQPVVIYPSSGTGAWEAAIVNTLSPGDTVLMAETGHFATLWKNIATRFGIEVEFIPGDWRRGADPAAIEARLAEDKARRIKAVMVVHNETSTGATSRVAEIRKAIDTVGHPALFMVDTISSLASVDYRHDEWQVDVTVSGSQKGLMLPPGLGFNAVSEKALAASKSNTLPRSFWDWEEMIRINAGGFFPYTPATNLLYGLKEALAMLQEEGLDQVFARHNRLASACRAAVRAWGLEVLCENPAEQSPVLTGVLMPPSHDADRFRKIALEKFNISLGSGLGKVAGKVFRIGHLGECNELALLGALSGVEMGLAAAGVPHRSGGVAAAMADLEGAEPGNAAKVAAVA</sequence>
<dbReference type="InterPro" id="IPR015421">
    <property type="entry name" value="PyrdxlP-dep_Trfase_major"/>
</dbReference>
<comment type="cofactor">
    <cofactor evidence="1">
        <name>pyridoxal 5'-phosphate</name>
        <dbReference type="ChEBI" id="CHEBI:597326"/>
    </cofactor>
</comment>
<gene>
    <name evidence="5" type="ORF">ACFPOB_26575</name>
</gene>
<keyword evidence="5" id="KW-0808">Transferase</keyword>
<dbReference type="RefSeq" id="WP_377801308.1">
    <property type="nucleotide sequence ID" value="NZ_JBHSLW010000063.1"/>
</dbReference>
<protein>
    <submittedName>
        <fullName evidence="5">Pyridoxal-phosphate-dependent aminotransferase family protein</fullName>
    </submittedName>
</protein>
<dbReference type="PIRSF" id="PIRSF000524">
    <property type="entry name" value="SPT"/>
    <property type="match status" value="1"/>
</dbReference>
<dbReference type="InterPro" id="IPR000192">
    <property type="entry name" value="Aminotrans_V_dom"/>
</dbReference>
<dbReference type="PANTHER" id="PTHR21152:SF40">
    <property type="entry name" value="ALANINE--GLYOXYLATE AMINOTRANSFERASE"/>
    <property type="match status" value="1"/>
</dbReference>
<name>A0ABW0IXS6_9HYPH</name>
<proteinExistence type="inferred from homology"/>
<keyword evidence="3" id="KW-0663">Pyridoxal phosphate</keyword>
<reference evidence="6" key="1">
    <citation type="journal article" date="2019" name="Int. J. Syst. Evol. Microbiol.">
        <title>The Global Catalogue of Microorganisms (GCM) 10K type strain sequencing project: providing services to taxonomists for standard genome sequencing and annotation.</title>
        <authorList>
            <consortium name="The Broad Institute Genomics Platform"/>
            <consortium name="The Broad Institute Genome Sequencing Center for Infectious Disease"/>
            <person name="Wu L."/>
            <person name="Ma J."/>
        </authorList>
    </citation>
    <scope>NUCLEOTIDE SEQUENCE [LARGE SCALE GENOMIC DNA]</scope>
    <source>
        <strain evidence="6">NCAIM B.01391</strain>
    </source>
</reference>
<dbReference type="SUPFAM" id="SSF53383">
    <property type="entry name" value="PLP-dependent transferases"/>
    <property type="match status" value="1"/>
</dbReference>
<comment type="similarity">
    <text evidence="2">Belongs to the class-V pyridoxal-phosphate-dependent aminotransferase family.</text>
</comment>
<dbReference type="Gene3D" id="3.40.640.10">
    <property type="entry name" value="Type I PLP-dependent aspartate aminotransferase-like (Major domain)"/>
    <property type="match status" value="1"/>
</dbReference>
<keyword evidence="6" id="KW-1185">Reference proteome</keyword>
<comment type="caution">
    <text evidence="5">The sequence shown here is derived from an EMBL/GenBank/DDBJ whole genome shotgun (WGS) entry which is preliminary data.</text>
</comment>
<dbReference type="PANTHER" id="PTHR21152">
    <property type="entry name" value="AMINOTRANSFERASE CLASS V"/>
    <property type="match status" value="1"/>
</dbReference>
<dbReference type="EMBL" id="JBHSLW010000063">
    <property type="protein sequence ID" value="MFC5423118.1"/>
    <property type="molecule type" value="Genomic_DNA"/>
</dbReference>
<organism evidence="5 6">
    <name type="scientific">Bosea eneae</name>
    <dbReference type="NCBI Taxonomy" id="151454"/>
    <lineage>
        <taxon>Bacteria</taxon>
        <taxon>Pseudomonadati</taxon>
        <taxon>Pseudomonadota</taxon>
        <taxon>Alphaproteobacteria</taxon>
        <taxon>Hyphomicrobiales</taxon>
        <taxon>Boseaceae</taxon>
        <taxon>Bosea</taxon>
    </lineage>
</organism>
<dbReference type="InterPro" id="IPR015424">
    <property type="entry name" value="PyrdxlP-dep_Trfase"/>
</dbReference>
<evidence type="ECO:0000313" key="5">
    <source>
        <dbReference type="EMBL" id="MFC5423118.1"/>
    </source>
</evidence>
<dbReference type="Gene3D" id="3.90.1150.10">
    <property type="entry name" value="Aspartate Aminotransferase, domain 1"/>
    <property type="match status" value="1"/>
</dbReference>
<dbReference type="Pfam" id="PF00266">
    <property type="entry name" value="Aminotran_5"/>
    <property type="match status" value="1"/>
</dbReference>
<evidence type="ECO:0000313" key="6">
    <source>
        <dbReference type="Proteomes" id="UP001596053"/>
    </source>
</evidence>